<evidence type="ECO:0000313" key="2">
    <source>
        <dbReference type="EMBL" id="KAK8496742.1"/>
    </source>
</evidence>
<accession>A0ABR2ARU2</accession>
<feature type="coiled-coil region" evidence="1">
    <location>
        <begin position="36"/>
        <end position="63"/>
    </location>
</feature>
<reference evidence="2 3" key="1">
    <citation type="journal article" date="2024" name="G3 (Bethesda)">
        <title>Genome assembly of Hibiscus sabdariffa L. provides insights into metabolisms of medicinal natural products.</title>
        <authorList>
            <person name="Kim T."/>
        </authorList>
    </citation>
    <scope>NUCLEOTIDE SEQUENCE [LARGE SCALE GENOMIC DNA]</scope>
    <source>
        <strain evidence="2">TK-2024</strain>
        <tissue evidence="2">Old leaves</tissue>
    </source>
</reference>
<proteinExistence type="predicted"/>
<gene>
    <name evidence="2" type="ORF">V6N12_005777</name>
</gene>
<evidence type="ECO:0000313" key="3">
    <source>
        <dbReference type="Proteomes" id="UP001472677"/>
    </source>
</evidence>
<keyword evidence="1" id="KW-0175">Coiled coil</keyword>
<evidence type="ECO:0000256" key="1">
    <source>
        <dbReference type="SAM" id="Coils"/>
    </source>
</evidence>
<organism evidence="2 3">
    <name type="scientific">Hibiscus sabdariffa</name>
    <name type="common">roselle</name>
    <dbReference type="NCBI Taxonomy" id="183260"/>
    <lineage>
        <taxon>Eukaryota</taxon>
        <taxon>Viridiplantae</taxon>
        <taxon>Streptophyta</taxon>
        <taxon>Embryophyta</taxon>
        <taxon>Tracheophyta</taxon>
        <taxon>Spermatophyta</taxon>
        <taxon>Magnoliopsida</taxon>
        <taxon>eudicotyledons</taxon>
        <taxon>Gunneridae</taxon>
        <taxon>Pentapetalae</taxon>
        <taxon>rosids</taxon>
        <taxon>malvids</taxon>
        <taxon>Malvales</taxon>
        <taxon>Malvaceae</taxon>
        <taxon>Malvoideae</taxon>
        <taxon>Hibiscus</taxon>
    </lineage>
</organism>
<dbReference type="Proteomes" id="UP001472677">
    <property type="component" value="Unassembled WGS sequence"/>
</dbReference>
<comment type="caution">
    <text evidence="2">The sequence shown here is derived from an EMBL/GenBank/DDBJ whole genome shotgun (WGS) entry which is preliminary data.</text>
</comment>
<dbReference type="EMBL" id="JBBPBM010000348">
    <property type="protein sequence ID" value="KAK8496742.1"/>
    <property type="molecule type" value="Genomic_DNA"/>
</dbReference>
<protein>
    <submittedName>
        <fullName evidence="2">Uncharacterized protein</fullName>
    </submittedName>
</protein>
<name>A0ABR2ARU2_9ROSI</name>
<keyword evidence="3" id="KW-1185">Reference proteome</keyword>
<sequence length="74" mass="8215">MEGSGSNAPAAEDARERVLQKLPEFTAVTANLLTEYEKTQANNKKLRASILEAQKELAEMKALLSHRWKSNSIS</sequence>